<feature type="region of interest" description="Disordered" evidence="8">
    <location>
        <begin position="1"/>
        <end position="34"/>
    </location>
</feature>
<dbReference type="AlphaFoldDB" id="A0A178ZW08"/>
<dbReference type="PANTHER" id="PTHR23249">
    <property type="entry name" value="TRAFFICKING PROTEIN PARTICLE COMPLEX SUBUNIT"/>
    <property type="match status" value="1"/>
</dbReference>
<evidence type="ECO:0000256" key="3">
    <source>
        <dbReference type="ARBA" id="ARBA00022448"/>
    </source>
</evidence>
<evidence type="ECO:0000259" key="9">
    <source>
        <dbReference type="Pfam" id="PF13391"/>
    </source>
</evidence>
<feature type="domain" description="DUF7881" evidence="10">
    <location>
        <begin position="33"/>
        <end position="107"/>
    </location>
</feature>
<comment type="similarity">
    <text evidence="7">Belongs to the TRAPP small subunits family. TRAPPC4 subfamily.</text>
</comment>
<dbReference type="Pfam" id="PF04099">
    <property type="entry name" value="Sybindin"/>
    <property type="match status" value="1"/>
</dbReference>
<dbReference type="GO" id="GO:0006888">
    <property type="term" value="P:endoplasmic reticulum to Golgi vesicle-mediated transport"/>
    <property type="evidence" value="ECO:0007669"/>
    <property type="project" value="TreeGrafter"/>
</dbReference>
<comment type="caution">
    <text evidence="11">The sequence shown here is derived from an EMBL/GenBank/DDBJ whole genome shotgun (WGS) entry which is preliminary data.</text>
</comment>
<dbReference type="SMART" id="SM01399">
    <property type="entry name" value="Sybindin"/>
    <property type="match status" value="1"/>
</dbReference>
<feature type="compositionally biased region" description="Low complexity" evidence="8">
    <location>
        <begin position="1"/>
        <end position="16"/>
    </location>
</feature>
<dbReference type="InterPro" id="IPR003615">
    <property type="entry name" value="HNH_nuc"/>
</dbReference>
<evidence type="ECO:0000259" key="10">
    <source>
        <dbReference type="Pfam" id="PF25324"/>
    </source>
</evidence>
<reference evidence="11 12" key="1">
    <citation type="submission" date="2016-04" db="EMBL/GenBank/DDBJ databases">
        <title>Draft genome of Fonsecaea erecta CBS 125763.</title>
        <authorList>
            <person name="Weiss V.A."/>
            <person name="Vicente V.A."/>
            <person name="Raittz R.T."/>
            <person name="Moreno L.F."/>
            <person name="De Souza E.M."/>
            <person name="Pedrosa F.O."/>
            <person name="Steffens M.B."/>
            <person name="Faoro H."/>
            <person name="Tadra-Sfeir M.Z."/>
            <person name="Najafzadeh M.J."/>
            <person name="Felipe M.S."/>
            <person name="Teixeira M."/>
            <person name="Sun J."/>
            <person name="Xi L."/>
            <person name="Gomes R."/>
            <person name="De Azevedo C.M."/>
            <person name="Salgado C.G."/>
            <person name="Da Silva M.B."/>
            <person name="Nascimento M.F."/>
            <person name="Queiroz-Telles F."/>
            <person name="Attili D.S."/>
            <person name="Gorbushina A."/>
        </authorList>
    </citation>
    <scope>NUCLEOTIDE SEQUENCE [LARGE SCALE GENOMIC DNA]</scope>
    <source>
        <strain evidence="11 12">CBS 125763</strain>
    </source>
</reference>
<dbReference type="Pfam" id="PF25324">
    <property type="entry name" value="DUF7881"/>
    <property type="match status" value="1"/>
</dbReference>
<dbReference type="EMBL" id="LVYI01000002">
    <property type="protein sequence ID" value="OAP63215.1"/>
    <property type="molecule type" value="Genomic_DNA"/>
</dbReference>
<keyword evidence="5" id="KW-0931">ER-Golgi transport</keyword>
<gene>
    <name evidence="11" type="ORF">AYL99_02442</name>
</gene>
<dbReference type="CDD" id="cd14856">
    <property type="entry name" value="TRAPPC4_synbindin"/>
    <property type="match status" value="1"/>
</dbReference>
<dbReference type="STRING" id="1367422.A0A178ZW08"/>
<sequence length="499" mass="55154">MASSSSSPKTFASPPSETSSPQNAMPTRDRSAGRNVHIYDLNDPTTVIGGLLLLPGVTNANFYAMIEIIVIFKSPFFLQNENETKIEKDDHPLQPGKYYIVATSSFQVNDEPWLVRTISLATGSRVTAFAEAVRSRDRQCIVSGEPVPTFNGIDFWEKFEAAHIFPLAYEGHWIDQNYARWITIHPERGGSINSVQNGLLLERGIHSQFDAYLIAINPDDNYKAIAFGPVGGNIEGKHLDRELFTRPDAPIDPLLRWHFRQAVLANMRGAGEPRFEHDLPPGSDIVGQILGGPKPGERMEFELFSRLGAQMELFPGQPVFALLIISKAGSLIYHRTFPTTSPGTAAGNLTGQSQAPTTVGTLGLPGTSTLTTNDYLVLAGTFHGVHAITRSLTPKLPVITSSAATTSSGKTWTYPDPTVPPSGIESLESSFFRLTVFQTLSGTKFLLFTDPSMPNTDLLMKGIYERYADYVCKNPFWQMEMPIRIEAWDRSLGQWLTRR</sequence>
<feature type="domain" description="HNH nuclease" evidence="9">
    <location>
        <begin position="140"/>
        <end position="217"/>
    </location>
</feature>
<dbReference type="InterPro" id="IPR007233">
    <property type="entry name" value="TRAPPC"/>
</dbReference>
<name>A0A178ZW08_9EURO</name>
<dbReference type="GO" id="GO:0005783">
    <property type="term" value="C:endoplasmic reticulum"/>
    <property type="evidence" value="ECO:0007669"/>
    <property type="project" value="UniProtKB-SubCell"/>
</dbReference>
<dbReference type="InterPro" id="IPR057203">
    <property type="entry name" value="DUF7881"/>
</dbReference>
<dbReference type="RefSeq" id="XP_018696582.1">
    <property type="nucleotide sequence ID" value="XM_018833958.1"/>
</dbReference>
<evidence type="ECO:0000256" key="7">
    <source>
        <dbReference type="ARBA" id="ARBA00038179"/>
    </source>
</evidence>
<comment type="subcellular location">
    <subcellularLocation>
        <location evidence="1">Endoplasmic reticulum</location>
    </subcellularLocation>
    <subcellularLocation>
        <location evidence="2">Golgi apparatus</location>
    </subcellularLocation>
</comment>
<dbReference type="GO" id="GO:0005794">
    <property type="term" value="C:Golgi apparatus"/>
    <property type="evidence" value="ECO:0007669"/>
    <property type="project" value="UniProtKB-SubCell"/>
</dbReference>
<dbReference type="GO" id="GO:0030008">
    <property type="term" value="C:TRAPP complex"/>
    <property type="evidence" value="ECO:0007669"/>
    <property type="project" value="InterPro"/>
</dbReference>
<evidence type="ECO:0000256" key="4">
    <source>
        <dbReference type="ARBA" id="ARBA00022824"/>
    </source>
</evidence>
<keyword evidence="4" id="KW-0256">Endoplasmic reticulum</keyword>
<proteinExistence type="inferred from homology"/>
<evidence type="ECO:0000256" key="6">
    <source>
        <dbReference type="ARBA" id="ARBA00023034"/>
    </source>
</evidence>
<dbReference type="OrthoDB" id="2142759at2759"/>
<evidence type="ECO:0000313" key="12">
    <source>
        <dbReference type="Proteomes" id="UP000078343"/>
    </source>
</evidence>
<dbReference type="SUPFAM" id="SSF64356">
    <property type="entry name" value="SNARE-like"/>
    <property type="match status" value="1"/>
</dbReference>
<dbReference type="InterPro" id="IPR011012">
    <property type="entry name" value="Longin-like_dom_sf"/>
</dbReference>
<evidence type="ECO:0000313" key="11">
    <source>
        <dbReference type="EMBL" id="OAP63215.1"/>
    </source>
</evidence>
<dbReference type="GeneID" id="30006612"/>
<evidence type="ECO:0000256" key="1">
    <source>
        <dbReference type="ARBA" id="ARBA00004240"/>
    </source>
</evidence>
<keyword evidence="6" id="KW-0333">Golgi apparatus</keyword>
<evidence type="ECO:0000256" key="2">
    <source>
        <dbReference type="ARBA" id="ARBA00004555"/>
    </source>
</evidence>
<accession>A0A178ZW08</accession>
<keyword evidence="12" id="KW-1185">Reference proteome</keyword>
<dbReference type="Gene3D" id="3.30.450.70">
    <property type="match status" value="1"/>
</dbReference>
<evidence type="ECO:0000256" key="8">
    <source>
        <dbReference type="SAM" id="MobiDB-lite"/>
    </source>
</evidence>
<keyword evidence="3" id="KW-0813">Transport</keyword>
<protein>
    <submittedName>
        <fullName evidence="11">Uncharacterized protein</fullName>
    </submittedName>
</protein>
<dbReference type="Proteomes" id="UP000078343">
    <property type="component" value="Unassembled WGS sequence"/>
</dbReference>
<dbReference type="Pfam" id="PF13391">
    <property type="entry name" value="HNH_2"/>
    <property type="match status" value="1"/>
</dbReference>
<dbReference type="PANTHER" id="PTHR23249:SF15">
    <property type="entry name" value="TRAFFICKING PROTEIN PARTICLE COMPLEX SUBUNIT 4"/>
    <property type="match status" value="1"/>
</dbReference>
<evidence type="ECO:0000256" key="5">
    <source>
        <dbReference type="ARBA" id="ARBA00022892"/>
    </source>
</evidence>
<organism evidence="11 12">
    <name type="scientific">Fonsecaea erecta</name>
    <dbReference type="NCBI Taxonomy" id="1367422"/>
    <lineage>
        <taxon>Eukaryota</taxon>
        <taxon>Fungi</taxon>
        <taxon>Dikarya</taxon>
        <taxon>Ascomycota</taxon>
        <taxon>Pezizomycotina</taxon>
        <taxon>Eurotiomycetes</taxon>
        <taxon>Chaetothyriomycetidae</taxon>
        <taxon>Chaetothyriales</taxon>
        <taxon>Herpotrichiellaceae</taxon>
        <taxon>Fonsecaea</taxon>
    </lineage>
</organism>